<dbReference type="Pfam" id="PF16188">
    <property type="entry name" value="Peptidase_M24_C"/>
    <property type="match status" value="1"/>
</dbReference>
<evidence type="ECO:0000259" key="5">
    <source>
        <dbReference type="Pfam" id="PF01321"/>
    </source>
</evidence>
<dbReference type="GO" id="GO:0004177">
    <property type="term" value="F:aminopeptidase activity"/>
    <property type="evidence" value="ECO:0007669"/>
    <property type="project" value="UniProtKB-KW"/>
</dbReference>
<dbReference type="Pfam" id="PF00557">
    <property type="entry name" value="Peptidase_M24"/>
    <property type="match status" value="1"/>
</dbReference>
<evidence type="ECO:0000313" key="8">
    <source>
        <dbReference type="Proteomes" id="UP001501787"/>
    </source>
</evidence>
<dbReference type="Gene3D" id="3.40.350.10">
    <property type="entry name" value="Creatinase/prolidase N-terminal domain"/>
    <property type="match status" value="2"/>
</dbReference>
<accession>A0ABP3FRA6</accession>
<dbReference type="InterPro" id="IPR036005">
    <property type="entry name" value="Creatinase/aminopeptidase-like"/>
</dbReference>
<dbReference type="InterPro" id="IPR050422">
    <property type="entry name" value="X-Pro_aminopeptidase_P"/>
</dbReference>
<dbReference type="SUPFAM" id="SSF55920">
    <property type="entry name" value="Creatinase/aminopeptidase"/>
    <property type="match status" value="1"/>
</dbReference>
<dbReference type="Pfam" id="PF01321">
    <property type="entry name" value="Creatinase_N"/>
    <property type="match status" value="1"/>
</dbReference>
<proteinExistence type="inferred from homology"/>
<comment type="similarity">
    <text evidence="1">Belongs to the peptidase M24B family.</text>
</comment>
<gene>
    <name evidence="7" type="ORF">GCM10009129_20260</name>
</gene>
<reference evidence="8" key="1">
    <citation type="journal article" date="2019" name="Int. J. Syst. Evol. Microbiol.">
        <title>The Global Catalogue of Microorganisms (GCM) 10K type strain sequencing project: providing services to taxonomists for standard genome sequencing and annotation.</title>
        <authorList>
            <consortium name="The Broad Institute Genomics Platform"/>
            <consortium name="The Broad Institute Genome Sequencing Center for Infectious Disease"/>
            <person name="Wu L."/>
            <person name="Ma J."/>
        </authorList>
    </citation>
    <scope>NUCLEOTIDE SEQUENCE [LARGE SCALE GENOMIC DNA]</scope>
    <source>
        <strain evidence="8">JCM 16343</strain>
    </source>
</reference>
<protein>
    <submittedName>
        <fullName evidence="7">Aminopeptidase P family protein</fullName>
    </submittedName>
</protein>
<dbReference type="SUPFAM" id="SSF53092">
    <property type="entry name" value="Creatinase/prolidase N-terminal domain"/>
    <property type="match status" value="2"/>
</dbReference>
<evidence type="ECO:0000256" key="2">
    <source>
        <dbReference type="ARBA" id="ARBA00022723"/>
    </source>
</evidence>
<dbReference type="PANTHER" id="PTHR43763:SF6">
    <property type="entry name" value="XAA-PRO AMINOPEPTIDASE 1"/>
    <property type="match status" value="1"/>
</dbReference>
<evidence type="ECO:0000313" key="7">
    <source>
        <dbReference type="EMBL" id="GAA0322411.1"/>
    </source>
</evidence>
<organism evidence="7 8">
    <name type="scientific">Psychrobacter aestuarii</name>
    <dbReference type="NCBI Taxonomy" id="556327"/>
    <lineage>
        <taxon>Bacteria</taxon>
        <taxon>Pseudomonadati</taxon>
        <taxon>Pseudomonadota</taxon>
        <taxon>Gammaproteobacteria</taxon>
        <taxon>Moraxellales</taxon>
        <taxon>Moraxellaceae</taxon>
        <taxon>Psychrobacter</taxon>
    </lineage>
</organism>
<comment type="caution">
    <text evidence="7">The sequence shown here is derived from an EMBL/GenBank/DDBJ whole genome shotgun (WGS) entry which is preliminary data.</text>
</comment>
<dbReference type="RefSeq" id="WP_201504692.1">
    <property type="nucleotide sequence ID" value="NZ_BAAAFR010000008.1"/>
</dbReference>
<dbReference type="Pfam" id="PF16189">
    <property type="entry name" value="Creatinase_N_2"/>
    <property type="match status" value="1"/>
</dbReference>
<dbReference type="InterPro" id="IPR029149">
    <property type="entry name" value="Creatin/AminoP/Spt16_N"/>
</dbReference>
<dbReference type="Gene3D" id="3.90.230.10">
    <property type="entry name" value="Creatinase/methionine aminopeptidase superfamily"/>
    <property type="match status" value="1"/>
</dbReference>
<dbReference type="InterPro" id="IPR033740">
    <property type="entry name" value="Pept_M24B"/>
</dbReference>
<feature type="domain" description="Peptidase M24" evidence="4">
    <location>
        <begin position="314"/>
        <end position="535"/>
    </location>
</feature>
<dbReference type="InterPro" id="IPR000994">
    <property type="entry name" value="Pept_M24"/>
</dbReference>
<evidence type="ECO:0000256" key="1">
    <source>
        <dbReference type="ARBA" id="ARBA00008766"/>
    </source>
</evidence>
<dbReference type="Proteomes" id="UP001501787">
    <property type="component" value="Unassembled WGS sequence"/>
</dbReference>
<keyword evidence="3" id="KW-0378">Hydrolase</keyword>
<dbReference type="InterPro" id="IPR032416">
    <property type="entry name" value="Peptidase_M24_C"/>
</dbReference>
<name>A0ABP3FRA6_9GAMM</name>
<evidence type="ECO:0000259" key="4">
    <source>
        <dbReference type="Pfam" id="PF00557"/>
    </source>
</evidence>
<evidence type="ECO:0000256" key="3">
    <source>
        <dbReference type="ARBA" id="ARBA00022801"/>
    </source>
</evidence>
<keyword evidence="7" id="KW-0031">Aminopeptidase</keyword>
<sequence length="607" mass="66374">MTTPKTTVHQRIETVRAEMSSQDVTALIVPTADPHLSEYLPEYWQAREWLTGFTGSVGTLVMTADFAGLWTDSRYWVQAADELAETGIHLQKLAPSEPTHVDWLVMHLSAGDSVAVDGQVLSITEQDRLLEALDAKDITLITERDLLSHVWMERPSLPTAALYPHDGQFVAQSCADKLTAVRAQMIEAGATHHLLSSLDDIAWLTNLRGADVDYNPVFLAHVLISSDSAVLFVDQNKVSDEIATTLAESCITLADYAEVQAALGQLSAHDILLLDPNKVAVGTLAHVVDDLGFIEQIAPSTYLKSIKSPSEIAHIREAMRQDGAALCAFFAELESKLEAGEQVTELDVDAMLIDVRSQQPHYVSPSFPTIAGFAANGALPHYRATEAGFSVLSVPAGEGSLLLIDSGAQYQNGTTDITRVVGIGEVSADQRRDFTYVLKAHIALAAAHFPEGISSPLIDAICRAPLWQAQMDYGHGTGHGVGYFLNVHEGPQGISYSGQPTKARAMRAGMLTSNEPGLYREGKWGIRIENLVVCHALDNPNETEFGNFLHFETVTYCPIDTRLIDKTLLTAQEIDWLNDYHRMVYDALRTRVSGAALEWLSTRTQSI</sequence>
<feature type="domain" description="Peptidase M24 C-terminal" evidence="6">
    <location>
        <begin position="547"/>
        <end position="607"/>
    </location>
</feature>
<keyword evidence="7" id="KW-0645">Protease</keyword>
<keyword evidence="8" id="KW-1185">Reference proteome</keyword>
<dbReference type="InterPro" id="IPR000587">
    <property type="entry name" value="Creatinase_N"/>
</dbReference>
<dbReference type="PANTHER" id="PTHR43763">
    <property type="entry name" value="XAA-PRO AMINOPEPTIDASE 1"/>
    <property type="match status" value="1"/>
</dbReference>
<keyword evidence="2" id="KW-0479">Metal-binding</keyword>
<evidence type="ECO:0000259" key="6">
    <source>
        <dbReference type="Pfam" id="PF16188"/>
    </source>
</evidence>
<dbReference type="EMBL" id="BAAAFR010000008">
    <property type="protein sequence ID" value="GAA0322411.1"/>
    <property type="molecule type" value="Genomic_DNA"/>
</dbReference>
<dbReference type="CDD" id="cd01085">
    <property type="entry name" value="APP"/>
    <property type="match status" value="1"/>
</dbReference>
<feature type="domain" description="Creatinase N-terminal" evidence="5">
    <location>
        <begin position="11"/>
        <end position="139"/>
    </location>
</feature>